<accession>A0A4Y2FJX2</accession>
<dbReference type="Proteomes" id="UP000499080">
    <property type="component" value="Unassembled WGS sequence"/>
</dbReference>
<reference evidence="1 2" key="1">
    <citation type="journal article" date="2019" name="Sci. Rep.">
        <title>Orb-weaving spider Araneus ventricosus genome elucidates the spidroin gene catalogue.</title>
        <authorList>
            <person name="Kono N."/>
            <person name="Nakamura H."/>
            <person name="Ohtoshi R."/>
            <person name="Moran D.A.P."/>
            <person name="Shinohara A."/>
            <person name="Yoshida Y."/>
            <person name="Fujiwara M."/>
            <person name="Mori M."/>
            <person name="Tomita M."/>
            <person name="Arakawa K."/>
        </authorList>
    </citation>
    <scope>NUCLEOTIDE SEQUENCE [LARGE SCALE GENOMIC DNA]</scope>
</reference>
<comment type="caution">
    <text evidence="1">The sequence shown here is derived from an EMBL/GenBank/DDBJ whole genome shotgun (WGS) entry which is preliminary data.</text>
</comment>
<sequence length="110" mass="13072">MAGLCVVRRDKSFFFRKRCFEERSSKETQYFRWHSPPIAERHRWETVSENGKDFWCCKRTSLYHRQCSPLRRLSLTTGVLGLIKAPSFFPRLQQEKNSMGRSLLQQINSA</sequence>
<evidence type="ECO:0000313" key="2">
    <source>
        <dbReference type="Proteomes" id="UP000499080"/>
    </source>
</evidence>
<keyword evidence="2" id="KW-1185">Reference proteome</keyword>
<name>A0A4Y2FJX2_ARAVE</name>
<protein>
    <submittedName>
        <fullName evidence="1">Uncharacterized protein</fullName>
    </submittedName>
</protein>
<evidence type="ECO:0000313" key="1">
    <source>
        <dbReference type="EMBL" id="GBM40735.1"/>
    </source>
</evidence>
<dbReference type="EMBL" id="BGPR01000941">
    <property type="protein sequence ID" value="GBM40735.1"/>
    <property type="molecule type" value="Genomic_DNA"/>
</dbReference>
<dbReference type="AlphaFoldDB" id="A0A4Y2FJX2"/>
<organism evidence="1 2">
    <name type="scientific">Araneus ventricosus</name>
    <name type="common">Orbweaver spider</name>
    <name type="synonym">Epeira ventricosa</name>
    <dbReference type="NCBI Taxonomy" id="182803"/>
    <lineage>
        <taxon>Eukaryota</taxon>
        <taxon>Metazoa</taxon>
        <taxon>Ecdysozoa</taxon>
        <taxon>Arthropoda</taxon>
        <taxon>Chelicerata</taxon>
        <taxon>Arachnida</taxon>
        <taxon>Araneae</taxon>
        <taxon>Araneomorphae</taxon>
        <taxon>Entelegynae</taxon>
        <taxon>Araneoidea</taxon>
        <taxon>Araneidae</taxon>
        <taxon>Araneus</taxon>
    </lineage>
</organism>
<gene>
    <name evidence="1" type="ORF">AVEN_162196_1</name>
</gene>
<proteinExistence type="predicted"/>